<evidence type="ECO:0000313" key="2">
    <source>
        <dbReference type="EMBL" id="XBM05075.1"/>
    </source>
</evidence>
<evidence type="ECO:0000256" key="1">
    <source>
        <dbReference type="SAM" id="SignalP"/>
    </source>
</evidence>
<sequence>MKSKKRLFKNVILIAATTLIISGFSEITSSASAAEQKVPKKQVVETKTDLSSQIQSFKTANQVGQVHALGNIDSSEYAARVTLNLSQVRKMTSAQRNIFDKGFNKKDYSKLKDALGTSATVLGLVFVTSTPAGVVAGVSGLITTLAPSARGTLKNMVYNGYWQMGYLEDFLTKNKKYDLIDVQLPFIEYKVKGKRIRFVTGKGVVKRVHSKSGWITL</sequence>
<gene>
    <name evidence="2" type="ORF">ABG082_04785</name>
</gene>
<name>A0AAU7FJS9_9BACI</name>
<feature type="chain" id="PRO_5043391886" evidence="1">
    <location>
        <begin position="34"/>
        <end position="217"/>
    </location>
</feature>
<accession>A0AAU7FJS9</accession>
<feature type="signal peptide" evidence="1">
    <location>
        <begin position="1"/>
        <end position="33"/>
    </location>
</feature>
<dbReference type="GeneID" id="66362527"/>
<dbReference type="EMBL" id="CP157353">
    <property type="protein sequence ID" value="XBM05075.1"/>
    <property type="molecule type" value="Genomic_DNA"/>
</dbReference>
<keyword evidence="1" id="KW-0732">Signal</keyword>
<protein>
    <submittedName>
        <fullName evidence="2">Uncharacterized protein</fullName>
    </submittedName>
</protein>
<reference evidence="2" key="1">
    <citation type="submission" date="2024-05" db="EMBL/GenBank/DDBJ databases">
        <authorList>
            <person name="Liu Z."/>
        </authorList>
    </citation>
    <scope>NUCLEOTIDE SEQUENCE</scope>
    <source>
        <strain evidence="2">BS1807G30</strain>
    </source>
</reference>
<proteinExistence type="predicted"/>
<organism evidence="2">
    <name type="scientific">Bacillus sp. BS1807G30</name>
    <dbReference type="NCBI Taxonomy" id="3153756"/>
    <lineage>
        <taxon>Bacteria</taxon>
        <taxon>Bacillati</taxon>
        <taxon>Bacillota</taxon>
        <taxon>Bacilli</taxon>
        <taxon>Bacillales</taxon>
        <taxon>Bacillaceae</taxon>
        <taxon>Bacillus</taxon>
    </lineage>
</organism>
<dbReference type="AlphaFoldDB" id="A0AAU7FJS9"/>
<dbReference type="RefSeq" id="WP_035392539.1">
    <property type="nucleotide sequence ID" value="NZ_CP157353.1"/>
</dbReference>